<evidence type="ECO:0000256" key="1">
    <source>
        <dbReference type="SAM" id="Phobius"/>
    </source>
</evidence>
<reference evidence="3" key="1">
    <citation type="submission" date="2015-07" db="EMBL/GenBank/DDBJ databases">
        <title>Nocardia seriolae U-1 whole genome shotgun sequence.</title>
        <authorList>
            <person name="Imajoh M."/>
            <person name="Fukumoto Y."/>
            <person name="Sukeda M."/>
            <person name="Yamane J."/>
            <person name="Yamasaki K."/>
            <person name="Shimizu M."/>
            <person name="Ohnishi K."/>
            <person name="Oshima S."/>
        </authorList>
    </citation>
    <scope>NUCLEOTIDE SEQUENCE [LARGE SCALE GENOMIC DNA]</scope>
    <source>
        <strain evidence="3">U-1</strain>
    </source>
</reference>
<keyword evidence="1" id="KW-0472">Membrane</keyword>
<feature type="transmembrane region" description="Helical" evidence="1">
    <location>
        <begin position="5"/>
        <end position="22"/>
    </location>
</feature>
<dbReference type="AlphaFoldDB" id="A0A0B8NDQ9"/>
<organism evidence="2 3">
    <name type="scientific">Nocardia seriolae</name>
    <dbReference type="NCBI Taxonomy" id="37332"/>
    <lineage>
        <taxon>Bacteria</taxon>
        <taxon>Bacillati</taxon>
        <taxon>Actinomycetota</taxon>
        <taxon>Actinomycetes</taxon>
        <taxon>Mycobacteriales</taxon>
        <taxon>Nocardiaceae</taxon>
        <taxon>Nocardia</taxon>
    </lineage>
</organism>
<dbReference type="EMBL" id="BBYQ01000062">
    <property type="protein sequence ID" value="GAP29718.1"/>
    <property type="molecule type" value="Genomic_DNA"/>
</dbReference>
<evidence type="ECO:0000313" key="2">
    <source>
        <dbReference type="EMBL" id="GAP29718.1"/>
    </source>
</evidence>
<evidence type="ECO:0000313" key="3">
    <source>
        <dbReference type="Proteomes" id="UP000037179"/>
    </source>
</evidence>
<proteinExistence type="predicted"/>
<protein>
    <submittedName>
        <fullName evidence="2">Membrane protein</fullName>
    </submittedName>
</protein>
<keyword evidence="1" id="KW-0812">Transmembrane</keyword>
<keyword evidence="3" id="KW-1185">Reference proteome</keyword>
<name>A0A0B8NDQ9_9NOCA</name>
<comment type="caution">
    <text evidence="2">The sequence shown here is derived from an EMBL/GenBank/DDBJ whole genome shotgun (WGS) entry which is preliminary data.</text>
</comment>
<gene>
    <name evidence="2" type="ORF">NSK11_contig00062-0026</name>
</gene>
<feature type="transmembrane region" description="Helical" evidence="1">
    <location>
        <begin position="106"/>
        <end position="127"/>
    </location>
</feature>
<dbReference type="Pfam" id="PF11070">
    <property type="entry name" value="DUF2871"/>
    <property type="match status" value="1"/>
</dbReference>
<feature type="transmembrane region" description="Helical" evidence="1">
    <location>
        <begin position="42"/>
        <end position="58"/>
    </location>
</feature>
<feature type="transmembrane region" description="Helical" evidence="1">
    <location>
        <begin position="70"/>
        <end position="94"/>
    </location>
</feature>
<keyword evidence="1" id="KW-1133">Transmembrane helix</keyword>
<dbReference type="RefSeq" id="WP_033088428.1">
    <property type="nucleotide sequence ID" value="NZ_AP017900.1"/>
</dbReference>
<reference evidence="2 3" key="2">
    <citation type="journal article" date="2016" name="Genome Announc.">
        <title>Draft Genome Sequence of Erythromycin- and Oxytetracycline-Sensitive Nocardia seriolae Strain U-1 (NBRC 110359).</title>
        <authorList>
            <person name="Imajoh M."/>
            <person name="Sukeda M."/>
            <person name="Shimizu M."/>
            <person name="Yamane J."/>
            <person name="Ohnishi K."/>
            <person name="Oshima S."/>
        </authorList>
    </citation>
    <scope>NUCLEOTIDE SEQUENCE [LARGE SCALE GENOMIC DNA]</scope>
    <source>
        <strain evidence="2 3">U-1</strain>
    </source>
</reference>
<dbReference type="GeneID" id="93375166"/>
<dbReference type="InterPro" id="IPR021299">
    <property type="entry name" value="DUF2871"/>
</dbReference>
<dbReference type="Proteomes" id="UP000037179">
    <property type="component" value="Unassembled WGS sequence"/>
</dbReference>
<accession>A0A0B8NDQ9</accession>
<sequence>MKKSYYAAASYTVLGLLLGFFYREFTKAHDFSGISQLTATHTHVLALGTLFFLIVLALDKQFGLSDDKWFAAFFWTYNVGLLLTVSMMVTHGILTVLNHGVSPAVSGIAGLGHILLSIGFVFFFLCLRGPIMAAARQGE</sequence>